<evidence type="ECO:0000256" key="1">
    <source>
        <dbReference type="ARBA" id="ARBA00022676"/>
    </source>
</evidence>
<dbReference type="SUPFAM" id="SSF53167">
    <property type="entry name" value="Purine and uridine phosphorylases"/>
    <property type="match status" value="1"/>
</dbReference>
<proteinExistence type="predicted"/>
<organism evidence="4">
    <name type="scientific">bioreactor metagenome</name>
    <dbReference type="NCBI Taxonomy" id="1076179"/>
    <lineage>
        <taxon>unclassified sequences</taxon>
        <taxon>metagenomes</taxon>
        <taxon>ecological metagenomes</taxon>
    </lineage>
</organism>
<dbReference type="InterPro" id="IPR010044">
    <property type="entry name" value="MTAP"/>
</dbReference>
<dbReference type="EC" id="2.4.2.44" evidence="4"/>
<dbReference type="Gene3D" id="3.40.50.1580">
    <property type="entry name" value="Nucleoside phosphorylase domain"/>
    <property type="match status" value="1"/>
</dbReference>
<accession>A0A645E6I8</accession>
<keyword evidence="2 4" id="KW-0808">Transferase</keyword>
<dbReference type="GO" id="GO:0009116">
    <property type="term" value="P:nucleoside metabolic process"/>
    <property type="evidence" value="ECO:0007669"/>
    <property type="project" value="InterPro"/>
</dbReference>
<gene>
    <name evidence="4" type="ORF">SDC9_144560</name>
</gene>
<dbReference type="EMBL" id="VSSQ01043672">
    <property type="protein sequence ID" value="MPM97387.1"/>
    <property type="molecule type" value="Genomic_DNA"/>
</dbReference>
<comment type="caution">
    <text evidence="4">The sequence shown here is derived from an EMBL/GenBank/DDBJ whole genome shotgun (WGS) entry which is preliminary data.</text>
</comment>
<sequence>METLPIPYREEAIGTPYGDVVIFRGMLDCGQEVIFRYRHGVLFRHDPPDINYRANIYAMHMLGVTHIIGLSAVGACDYGFKLGTVCLINDFIDLTKNRPVAFEREHRLALHTGMEDVCNPELNDALEQLILKRKIPYSGRAIYACVEGPRFETAAEVRMIRMLGAQIIGMTLVPEAPLARELVMNYSAIGVVTNYSTGMTSYVTDDGIGSVMCEMRDSVFDVCFDLIKHKSC</sequence>
<dbReference type="GO" id="GO:0005829">
    <property type="term" value="C:cytosol"/>
    <property type="evidence" value="ECO:0007669"/>
    <property type="project" value="TreeGrafter"/>
</dbReference>
<evidence type="ECO:0000256" key="2">
    <source>
        <dbReference type="ARBA" id="ARBA00022679"/>
    </source>
</evidence>
<reference evidence="4" key="1">
    <citation type="submission" date="2019-08" db="EMBL/GenBank/DDBJ databases">
        <authorList>
            <person name="Kucharzyk K."/>
            <person name="Murdoch R.W."/>
            <person name="Higgins S."/>
            <person name="Loffler F."/>
        </authorList>
    </citation>
    <scope>NUCLEOTIDE SEQUENCE</scope>
</reference>
<evidence type="ECO:0000313" key="4">
    <source>
        <dbReference type="EMBL" id="MPM97387.1"/>
    </source>
</evidence>
<dbReference type="CDD" id="cd09010">
    <property type="entry name" value="MTAP_SsMTAPII_like_MTIP"/>
    <property type="match status" value="1"/>
</dbReference>
<dbReference type="AlphaFoldDB" id="A0A645E6I8"/>
<dbReference type="InterPro" id="IPR035994">
    <property type="entry name" value="Nucleoside_phosphorylase_sf"/>
</dbReference>
<dbReference type="PANTHER" id="PTHR42679:SF2">
    <property type="entry name" value="S-METHYL-5'-THIOADENOSINE PHOSPHORYLASE"/>
    <property type="match status" value="1"/>
</dbReference>
<name>A0A645E6I8_9ZZZZ</name>
<feature type="domain" description="Nucleoside phosphorylase" evidence="3">
    <location>
        <begin position="15"/>
        <end position="198"/>
    </location>
</feature>
<dbReference type="GO" id="GO:0017061">
    <property type="term" value="F:S-methyl-5-thioadenosine phosphorylase activity"/>
    <property type="evidence" value="ECO:0007669"/>
    <property type="project" value="InterPro"/>
</dbReference>
<protein>
    <submittedName>
        <fullName evidence="4">S-methyl-5'-thioinosine phosphorylase</fullName>
        <ecNumber evidence="4">2.4.2.44</ecNumber>
    </submittedName>
</protein>
<evidence type="ECO:0000259" key="3">
    <source>
        <dbReference type="Pfam" id="PF01048"/>
    </source>
</evidence>
<dbReference type="GO" id="GO:0019509">
    <property type="term" value="P:L-methionine salvage from methylthioadenosine"/>
    <property type="evidence" value="ECO:0007669"/>
    <property type="project" value="TreeGrafter"/>
</dbReference>
<keyword evidence="1 4" id="KW-0328">Glycosyltransferase</keyword>
<dbReference type="Pfam" id="PF01048">
    <property type="entry name" value="PNP_UDP_1"/>
    <property type="match status" value="1"/>
</dbReference>
<dbReference type="InterPro" id="IPR000845">
    <property type="entry name" value="Nucleoside_phosphorylase_d"/>
</dbReference>
<dbReference type="PANTHER" id="PTHR42679">
    <property type="entry name" value="S-METHYL-5'-THIOADENOSINE PHOSPHORYLASE"/>
    <property type="match status" value="1"/>
</dbReference>